<evidence type="ECO:0000259" key="6">
    <source>
        <dbReference type="Pfam" id="PF01494"/>
    </source>
</evidence>
<dbReference type="SUPFAM" id="SSF51905">
    <property type="entry name" value="FAD/NAD(P)-binding domain"/>
    <property type="match status" value="1"/>
</dbReference>
<proteinExistence type="inferred from homology"/>
<gene>
    <name evidence="7" type="ORF">CCHR01_00326</name>
</gene>
<accession>A0AAD9EQK4</accession>
<evidence type="ECO:0000256" key="1">
    <source>
        <dbReference type="ARBA" id="ARBA00007992"/>
    </source>
</evidence>
<evidence type="ECO:0000313" key="7">
    <source>
        <dbReference type="EMBL" id="KAK1856983.1"/>
    </source>
</evidence>
<dbReference type="AlphaFoldDB" id="A0AAD9EQK4"/>
<dbReference type="PANTHER" id="PTHR13789">
    <property type="entry name" value="MONOOXYGENASE"/>
    <property type="match status" value="1"/>
</dbReference>
<dbReference type="InterPro" id="IPR002938">
    <property type="entry name" value="FAD-bd"/>
</dbReference>
<dbReference type="GO" id="GO:0004497">
    <property type="term" value="F:monooxygenase activity"/>
    <property type="evidence" value="ECO:0007669"/>
    <property type="project" value="UniProtKB-KW"/>
</dbReference>
<evidence type="ECO:0000256" key="3">
    <source>
        <dbReference type="ARBA" id="ARBA00022827"/>
    </source>
</evidence>
<reference evidence="7" key="1">
    <citation type="submission" date="2023-01" db="EMBL/GenBank/DDBJ databases">
        <title>Colletotrichum chrysophilum M932 genome sequence.</title>
        <authorList>
            <person name="Baroncelli R."/>
        </authorList>
    </citation>
    <scope>NUCLEOTIDE SEQUENCE</scope>
    <source>
        <strain evidence="7">M932</strain>
    </source>
</reference>
<comment type="similarity">
    <text evidence="1">Belongs to the paxM FAD-dependent monooxygenase family.</text>
</comment>
<dbReference type="Pfam" id="PF01494">
    <property type="entry name" value="FAD_binding_3"/>
    <property type="match status" value="1"/>
</dbReference>
<name>A0AAD9EQK4_9PEZI</name>
<protein>
    <submittedName>
        <fullName evidence="7">Salicylate hydroxylase</fullName>
    </submittedName>
</protein>
<dbReference type="SUPFAM" id="SSF54373">
    <property type="entry name" value="FAD-linked reductases, C-terminal domain"/>
    <property type="match status" value="1"/>
</dbReference>
<keyword evidence="2" id="KW-0285">Flavoprotein</keyword>
<organism evidence="7 8">
    <name type="scientific">Colletotrichum chrysophilum</name>
    <dbReference type="NCBI Taxonomy" id="1836956"/>
    <lineage>
        <taxon>Eukaryota</taxon>
        <taxon>Fungi</taxon>
        <taxon>Dikarya</taxon>
        <taxon>Ascomycota</taxon>
        <taxon>Pezizomycotina</taxon>
        <taxon>Sordariomycetes</taxon>
        <taxon>Hypocreomycetidae</taxon>
        <taxon>Glomerellales</taxon>
        <taxon>Glomerellaceae</taxon>
        <taxon>Colletotrichum</taxon>
        <taxon>Colletotrichum gloeosporioides species complex</taxon>
    </lineage>
</organism>
<dbReference type="InterPro" id="IPR036188">
    <property type="entry name" value="FAD/NAD-bd_sf"/>
</dbReference>
<evidence type="ECO:0000256" key="2">
    <source>
        <dbReference type="ARBA" id="ARBA00022630"/>
    </source>
</evidence>
<keyword evidence="8" id="KW-1185">Reference proteome</keyword>
<sequence>MKVVIVGAGIGGLVCAIACRREGIDVTVLERAPKILHVGAGIQIPPNAARIARQLNYLPQLIAKGIVLDSINYVRYSNGEVLYKMSAGEQMVRKFGDAWLTIHRADYHKILWDAAEKAGADLRLGAQVERLFADSVDYVGVFLVGGECITADVIVGADGLWSVTRDFVLGWHSPPVESGDMAHRATFKRGDLLGLQDFQVEKLMNQGAVTCWMGPNRHAVFYPTDGGDSYNLVLLSANDMPQGVHEEIGNTDDMKLRFEGWDTRLTMMISSISHVLKWKLFHHKELSEWTKGAVALLGDACHPTLPYQAQGAAMASEDGAVLGKLLGLLLYESLRKSRTTTNVQGAVSNRSTYHLPDGPQQQWRDACLAAANLYSVQTEFKIADEGYKIDMLGSDSVRECAIAFENWVEKHRRDCRASI</sequence>
<dbReference type="EMBL" id="JAQOWY010000003">
    <property type="protein sequence ID" value="KAK1856983.1"/>
    <property type="molecule type" value="Genomic_DNA"/>
</dbReference>
<dbReference type="PRINTS" id="PR00420">
    <property type="entry name" value="RNGMNOXGNASE"/>
</dbReference>
<dbReference type="GO" id="GO:0071949">
    <property type="term" value="F:FAD binding"/>
    <property type="evidence" value="ECO:0007669"/>
    <property type="project" value="InterPro"/>
</dbReference>
<evidence type="ECO:0000256" key="4">
    <source>
        <dbReference type="ARBA" id="ARBA00023002"/>
    </source>
</evidence>
<dbReference type="Proteomes" id="UP001243330">
    <property type="component" value="Unassembled WGS sequence"/>
</dbReference>
<evidence type="ECO:0000313" key="8">
    <source>
        <dbReference type="Proteomes" id="UP001243330"/>
    </source>
</evidence>
<dbReference type="Gene3D" id="3.50.50.60">
    <property type="entry name" value="FAD/NAD(P)-binding domain"/>
    <property type="match status" value="1"/>
</dbReference>
<feature type="domain" description="FAD-binding" evidence="6">
    <location>
        <begin position="2"/>
        <end position="332"/>
    </location>
</feature>
<evidence type="ECO:0000256" key="5">
    <source>
        <dbReference type="ARBA" id="ARBA00023033"/>
    </source>
</evidence>
<dbReference type="InterPro" id="IPR050493">
    <property type="entry name" value="FAD-dep_Monooxygenase_BioMet"/>
</dbReference>
<keyword evidence="3" id="KW-0274">FAD</keyword>
<comment type="caution">
    <text evidence="7">The sequence shown here is derived from an EMBL/GenBank/DDBJ whole genome shotgun (WGS) entry which is preliminary data.</text>
</comment>
<keyword evidence="4" id="KW-0560">Oxidoreductase</keyword>
<keyword evidence="5" id="KW-0503">Monooxygenase</keyword>
<dbReference type="PANTHER" id="PTHR13789:SF311">
    <property type="entry name" value="HYDROXYLASE, PUTATIVE (AFU_ORTHOLOGUE AFUA_5G10180)-RELATED"/>
    <property type="match status" value="1"/>
</dbReference>